<dbReference type="PANTHER" id="PTHR31465:SF28">
    <property type="entry name" value="DOMAIN PROTEIN, PUTATIVE-RELATED"/>
    <property type="match status" value="1"/>
</dbReference>
<evidence type="ECO:0000256" key="5">
    <source>
        <dbReference type="SAM" id="Phobius"/>
    </source>
</evidence>
<comment type="caution">
    <text evidence="6">The sequence shown here is derived from an EMBL/GenBank/DDBJ whole genome shotgun (WGS) entry which is preliminary data.</text>
</comment>
<organism evidence="6 7">
    <name type="scientific">Podospora fimiseda</name>
    <dbReference type="NCBI Taxonomy" id="252190"/>
    <lineage>
        <taxon>Eukaryota</taxon>
        <taxon>Fungi</taxon>
        <taxon>Dikarya</taxon>
        <taxon>Ascomycota</taxon>
        <taxon>Pezizomycotina</taxon>
        <taxon>Sordariomycetes</taxon>
        <taxon>Sordariomycetidae</taxon>
        <taxon>Sordariales</taxon>
        <taxon>Podosporaceae</taxon>
        <taxon>Podospora</taxon>
    </lineage>
</organism>
<keyword evidence="3 5" id="KW-1133">Transmembrane helix</keyword>
<dbReference type="GO" id="GO:0016020">
    <property type="term" value="C:membrane"/>
    <property type="evidence" value="ECO:0007669"/>
    <property type="project" value="UniProtKB-SubCell"/>
</dbReference>
<evidence type="ECO:0000256" key="2">
    <source>
        <dbReference type="ARBA" id="ARBA00022692"/>
    </source>
</evidence>
<evidence type="ECO:0000313" key="6">
    <source>
        <dbReference type="EMBL" id="KAK4231001.1"/>
    </source>
</evidence>
<dbReference type="Pfam" id="PF04479">
    <property type="entry name" value="RTA1"/>
    <property type="match status" value="1"/>
</dbReference>
<evidence type="ECO:0000256" key="4">
    <source>
        <dbReference type="ARBA" id="ARBA00023136"/>
    </source>
</evidence>
<gene>
    <name evidence="6" type="ORF">QBC38DRAFT_355601</name>
</gene>
<reference evidence="6" key="2">
    <citation type="submission" date="2023-05" db="EMBL/GenBank/DDBJ databases">
        <authorList>
            <consortium name="Lawrence Berkeley National Laboratory"/>
            <person name="Steindorff A."/>
            <person name="Hensen N."/>
            <person name="Bonometti L."/>
            <person name="Westerberg I."/>
            <person name="Brannstrom I.O."/>
            <person name="Guillou S."/>
            <person name="Cros-Aarteil S."/>
            <person name="Calhoun S."/>
            <person name="Haridas S."/>
            <person name="Kuo A."/>
            <person name="Mondo S."/>
            <person name="Pangilinan J."/>
            <person name="Riley R."/>
            <person name="Labutti K."/>
            <person name="Andreopoulos B."/>
            <person name="Lipzen A."/>
            <person name="Chen C."/>
            <person name="Yanf M."/>
            <person name="Daum C."/>
            <person name="Ng V."/>
            <person name="Clum A."/>
            <person name="Ohm R."/>
            <person name="Martin F."/>
            <person name="Silar P."/>
            <person name="Natvig D."/>
            <person name="Lalanne C."/>
            <person name="Gautier V."/>
            <person name="Ament-Velasquez S.L."/>
            <person name="Kruys A."/>
            <person name="Hutchinson M.I."/>
            <person name="Powell A.J."/>
            <person name="Barry K."/>
            <person name="Miller A.N."/>
            <person name="Grigoriev I.V."/>
            <person name="Debuchy R."/>
            <person name="Gladieux P."/>
            <person name="Thoren M.H."/>
            <person name="Johannesson H."/>
        </authorList>
    </citation>
    <scope>NUCLEOTIDE SEQUENCE</scope>
    <source>
        <strain evidence="6">CBS 990.96</strain>
    </source>
</reference>
<dbReference type="PANTHER" id="PTHR31465">
    <property type="entry name" value="PROTEIN RTA1-RELATED"/>
    <property type="match status" value="1"/>
</dbReference>
<feature type="transmembrane region" description="Helical" evidence="5">
    <location>
        <begin position="12"/>
        <end position="31"/>
    </location>
</feature>
<dbReference type="InterPro" id="IPR007568">
    <property type="entry name" value="RTA1"/>
</dbReference>
<feature type="transmembrane region" description="Helical" evidence="5">
    <location>
        <begin position="148"/>
        <end position="172"/>
    </location>
</feature>
<feature type="transmembrane region" description="Helical" evidence="5">
    <location>
        <begin position="244"/>
        <end position="263"/>
    </location>
</feature>
<protein>
    <submittedName>
        <fullName evidence="6">Uncharacterized protein</fullName>
    </submittedName>
</protein>
<dbReference type="Proteomes" id="UP001301958">
    <property type="component" value="Unassembled WGS sequence"/>
</dbReference>
<evidence type="ECO:0000313" key="7">
    <source>
        <dbReference type="Proteomes" id="UP001301958"/>
    </source>
</evidence>
<keyword evidence="4 5" id="KW-0472">Membrane</keyword>
<reference evidence="6" key="1">
    <citation type="journal article" date="2023" name="Mol. Phylogenet. Evol.">
        <title>Genome-scale phylogeny and comparative genomics of the fungal order Sordariales.</title>
        <authorList>
            <person name="Hensen N."/>
            <person name="Bonometti L."/>
            <person name="Westerberg I."/>
            <person name="Brannstrom I.O."/>
            <person name="Guillou S."/>
            <person name="Cros-Aarteil S."/>
            <person name="Calhoun S."/>
            <person name="Haridas S."/>
            <person name="Kuo A."/>
            <person name="Mondo S."/>
            <person name="Pangilinan J."/>
            <person name="Riley R."/>
            <person name="LaButti K."/>
            <person name="Andreopoulos B."/>
            <person name="Lipzen A."/>
            <person name="Chen C."/>
            <person name="Yan M."/>
            <person name="Daum C."/>
            <person name="Ng V."/>
            <person name="Clum A."/>
            <person name="Steindorff A."/>
            <person name="Ohm R.A."/>
            <person name="Martin F."/>
            <person name="Silar P."/>
            <person name="Natvig D.O."/>
            <person name="Lalanne C."/>
            <person name="Gautier V."/>
            <person name="Ament-Velasquez S.L."/>
            <person name="Kruys A."/>
            <person name="Hutchinson M.I."/>
            <person name="Powell A.J."/>
            <person name="Barry K."/>
            <person name="Miller A.N."/>
            <person name="Grigoriev I.V."/>
            <person name="Debuchy R."/>
            <person name="Gladieux P."/>
            <person name="Hiltunen Thoren M."/>
            <person name="Johannesson H."/>
        </authorList>
    </citation>
    <scope>NUCLEOTIDE SEQUENCE</scope>
    <source>
        <strain evidence="6">CBS 990.96</strain>
    </source>
</reference>
<keyword evidence="7" id="KW-1185">Reference proteome</keyword>
<name>A0AAN7H0N5_9PEZI</name>
<evidence type="ECO:0000256" key="1">
    <source>
        <dbReference type="ARBA" id="ARBA00004141"/>
    </source>
</evidence>
<comment type="subcellular location">
    <subcellularLocation>
        <location evidence="1">Membrane</location>
        <topology evidence="1">Multi-pass membrane protein</topology>
    </subcellularLocation>
</comment>
<feature type="transmembrane region" description="Helical" evidence="5">
    <location>
        <begin position="193"/>
        <end position="213"/>
    </location>
</feature>
<dbReference type="EMBL" id="MU865295">
    <property type="protein sequence ID" value="KAK4231001.1"/>
    <property type="molecule type" value="Genomic_DNA"/>
</dbReference>
<proteinExistence type="predicted"/>
<keyword evidence="2 5" id="KW-0812">Transmembrane</keyword>
<feature type="transmembrane region" description="Helical" evidence="5">
    <location>
        <begin position="70"/>
        <end position="92"/>
    </location>
</feature>
<evidence type="ECO:0000256" key="3">
    <source>
        <dbReference type="ARBA" id="ARBA00022989"/>
    </source>
</evidence>
<feature type="transmembrane region" description="Helical" evidence="5">
    <location>
        <begin position="37"/>
        <end position="58"/>
    </location>
</feature>
<dbReference type="AlphaFoldDB" id="A0AAN7H0N5"/>
<accession>A0AAN7H0N5</accession>
<sequence length="293" mass="32974">MFPCFAPSPIMPVVGASVFGALSLVHAWLAWKKKALFLLMNVYAGLAMTAGMLIRCVLARDNSRPRDLTFEAMSLLLAGPISVLSFMLIMTYTRMIWLVTSPEQRNLATLWLPPAFQTTLIATPQILADTIIFLGSGTLVIKPPPRYMAYYGAVLEAIGWISFTILVVRFVCMNKRNKWPIMDGESQKKAQRLGLALCASCALLVVCGVARVFERRDITTLQDLHEEEASLMSTTEWPVYTFEYLPVAAIMVIMGMFYPGCYLPKRLTGFRLRVKGLIKEDEEKRRMVNTDKK</sequence>